<dbReference type="EMBL" id="CP001946">
    <property type="protein sequence ID" value="ADM11555.1"/>
    <property type="molecule type" value="Genomic_DNA"/>
</dbReference>
<keyword evidence="3" id="KW-1185">Reference proteome</keyword>
<dbReference type="RefSeq" id="XP_003072915.1">
    <property type="nucleotide sequence ID" value="XM_003072869.1"/>
</dbReference>
<evidence type="ECO:0000313" key="3">
    <source>
        <dbReference type="Proteomes" id="UP000002313"/>
    </source>
</evidence>
<dbReference type="OrthoDB" id="2192251at2759"/>
<dbReference type="InterPro" id="IPR023346">
    <property type="entry name" value="Lysozyme-like_dom_sf"/>
</dbReference>
<evidence type="ECO:0000256" key="1">
    <source>
        <dbReference type="SAM" id="SignalP"/>
    </source>
</evidence>
<keyword evidence="1" id="KW-0732">Signal</keyword>
<sequence length="243" mass="28960">MQRLPLLGVLVFAVRGLHAKYISHLYDVYINENYVNPLKELNPPSDENKMISQGEYLHRVYFGMCVPAYKRIGMQITKERSEYIVMVLNFLYEFCSTRQYELAAVTATVLHNTSYLRIFEGPGRNPYRPRGIFQVYSDVNYINLQKVSFFYHDYVENPDRASVLNIHVLVDMVCFWLDMTFNKKKKIDLLDVLEVTNPVEWRVLRDKWNYMASEVKKAEEKLKSREELYQKLLSIIYINYYRD</sequence>
<dbReference type="GeneID" id="9699236"/>
<organism evidence="2 3">
    <name type="scientific">Encephalitozoon intestinalis (strain ATCC 50506)</name>
    <name type="common">Microsporidian parasite</name>
    <name type="synonym">Septata intestinalis</name>
    <dbReference type="NCBI Taxonomy" id="876142"/>
    <lineage>
        <taxon>Eukaryota</taxon>
        <taxon>Fungi</taxon>
        <taxon>Fungi incertae sedis</taxon>
        <taxon>Microsporidia</taxon>
        <taxon>Unikaryonidae</taxon>
        <taxon>Encephalitozoon</taxon>
    </lineage>
</organism>
<accession>E0S6W9</accession>
<dbReference type="VEuPathDB" id="MicrosporidiaDB:Eint_051080"/>
<reference evidence="2 3" key="2">
    <citation type="journal article" date="2012" name="Proc. Natl. Acad. Sci. U.S.A.">
        <title>Gain and loss of multiple functionally related, horizontally transferred genes in the reduced genomes of two microsporidian parasites.</title>
        <authorList>
            <person name="Pombert J.-F."/>
            <person name="Selman M."/>
            <person name="Burki F."/>
            <person name="Bardell F.T."/>
            <person name="Farinelli L."/>
            <person name="Solter L.F."/>
            <person name="Whitman D.W."/>
            <person name="Weiss L.M."/>
            <person name="Corradi N."/>
            <person name="Keeling P.J."/>
        </authorList>
    </citation>
    <scope>NUCLEOTIDE SEQUENCE [LARGE SCALE GENOMIC DNA]</scope>
    <source>
        <strain evidence="2 3">ATCC 50506</strain>
    </source>
</reference>
<dbReference type="AlphaFoldDB" id="E0S6W9"/>
<dbReference type="SUPFAM" id="SSF53955">
    <property type="entry name" value="Lysozyme-like"/>
    <property type="match status" value="1"/>
</dbReference>
<name>E0S6W9_ENCIT</name>
<reference evidence="2 3" key="1">
    <citation type="journal article" date="2010" name="Nat. Commun.">
        <title>The complete sequence of the smallest known nuclear genome from the microsporidian Encephalitozoon intestinalis.</title>
        <authorList>
            <person name="Corradi N."/>
            <person name="Pombert J.-F."/>
            <person name="Farinelli L."/>
            <person name="Didier E.S."/>
            <person name="Keeling P.J."/>
        </authorList>
    </citation>
    <scope>NUCLEOTIDE SEQUENCE [LARGE SCALE GENOMIC DNA]</scope>
    <source>
        <strain evidence="2 3">ATCC 50506</strain>
    </source>
</reference>
<dbReference type="KEGG" id="ein:Eint_051080"/>
<feature type="chain" id="PRO_5003140094" evidence="1">
    <location>
        <begin position="20"/>
        <end position="243"/>
    </location>
</feature>
<dbReference type="Gene3D" id="1.10.530.10">
    <property type="match status" value="1"/>
</dbReference>
<protein>
    <submittedName>
        <fullName evidence="2">Uncharacterized protein</fullName>
    </submittedName>
</protein>
<gene>
    <name evidence="2" type="ORF">Eint_051080</name>
</gene>
<dbReference type="Proteomes" id="UP000002313">
    <property type="component" value="Chromosome V"/>
</dbReference>
<evidence type="ECO:0000313" key="2">
    <source>
        <dbReference type="EMBL" id="ADM11555.1"/>
    </source>
</evidence>
<proteinExistence type="predicted"/>
<dbReference type="HOGENOM" id="CLU_1107121_0_0_1"/>
<feature type="signal peptide" evidence="1">
    <location>
        <begin position="1"/>
        <end position="19"/>
    </location>
</feature>